<evidence type="ECO:0000313" key="2">
    <source>
        <dbReference type="EMBL" id="GAA3161559.1"/>
    </source>
</evidence>
<proteinExistence type="predicted"/>
<keyword evidence="1" id="KW-0472">Membrane</keyword>
<feature type="transmembrane region" description="Helical" evidence="1">
    <location>
        <begin position="57"/>
        <end position="80"/>
    </location>
</feature>
<protein>
    <submittedName>
        <fullName evidence="2">Uncharacterized protein</fullName>
    </submittedName>
</protein>
<evidence type="ECO:0000313" key="3">
    <source>
        <dbReference type="Proteomes" id="UP001499924"/>
    </source>
</evidence>
<keyword evidence="1" id="KW-0812">Transmembrane</keyword>
<keyword evidence="3" id="KW-1185">Reference proteome</keyword>
<organism evidence="2 3">
    <name type="scientific">Blastococcus jejuensis</name>
    <dbReference type="NCBI Taxonomy" id="351224"/>
    <lineage>
        <taxon>Bacteria</taxon>
        <taxon>Bacillati</taxon>
        <taxon>Actinomycetota</taxon>
        <taxon>Actinomycetes</taxon>
        <taxon>Geodermatophilales</taxon>
        <taxon>Geodermatophilaceae</taxon>
        <taxon>Blastococcus</taxon>
    </lineage>
</organism>
<comment type="caution">
    <text evidence="2">The sequence shown here is derived from an EMBL/GenBank/DDBJ whole genome shotgun (WGS) entry which is preliminary data.</text>
</comment>
<dbReference type="EMBL" id="BAAAVV010000002">
    <property type="protein sequence ID" value="GAA3161559.1"/>
    <property type="molecule type" value="Genomic_DNA"/>
</dbReference>
<reference evidence="3" key="1">
    <citation type="journal article" date="2019" name="Int. J. Syst. Evol. Microbiol.">
        <title>The Global Catalogue of Microorganisms (GCM) 10K type strain sequencing project: providing services to taxonomists for standard genome sequencing and annotation.</title>
        <authorList>
            <consortium name="The Broad Institute Genomics Platform"/>
            <consortium name="The Broad Institute Genome Sequencing Center for Infectious Disease"/>
            <person name="Wu L."/>
            <person name="Ma J."/>
        </authorList>
    </citation>
    <scope>NUCLEOTIDE SEQUENCE [LARGE SCALE GENOMIC DNA]</scope>
    <source>
        <strain evidence="3">JCM 15614</strain>
    </source>
</reference>
<accession>A0ABP6P079</accession>
<feature type="transmembrane region" description="Helical" evidence="1">
    <location>
        <begin position="30"/>
        <end position="50"/>
    </location>
</feature>
<name>A0ABP6P079_9ACTN</name>
<keyword evidence="1" id="KW-1133">Transmembrane helix</keyword>
<dbReference type="Proteomes" id="UP001499924">
    <property type="component" value="Unassembled WGS sequence"/>
</dbReference>
<gene>
    <name evidence="2" type="ORF">GCM10010531_11540</name>
</gene>
<sequence>MIGVAVVAGVAHLLVGYVYLVSGLAVPFYALFPLWAWWLVLAGVLARLAARRSWWTAVVPVVAAVTWVLVVLGGGELLGWTA</sequence>
<evidence type="ECO:0000256" key="1">
    <source>
        <dbReference type="SAM" id="Phobius"/>
    </source>
</evidence>